<proteinExistence type="predicted"/>
<feature type="signal peptide" evidence="2">
    <location>
        <begin position="1"/>
        <end position="21"/>
    </location>
</feature>
<gene>
    <name evidence="4" type="ORF">GCM10023168_18880</name>
</gene>
<keyword evidence="2" id="KW-0732">Signal</keyword>
<evidence type="ECO:0000313" key="5">
    <source>
        <dbReference type="Proteomes" id="UP001500945"/>
    </source>
</evidence>
<feature type="compositionally biased region" description="Low complexity" evidence="1">
    <location>
        <begin position="90"/>
        <end position="99"/>
    </location>
</feature>
<feature type="chain" id="PRO_5046930924" description="D-alanyl-D-alanine carboxypeptidase-like core domain-containing protein" evidence="2">
    <location>
        <begin position="22"/>
        <end position="498"/>
    </location>
</feature>
<reference evidence="5" key="1">
    <citation type="journal article" date="2019" name="Int. J. Syst. Evol. Microbiol.">
        <title>The Global Catalogue of Microorganisms (GCM) 10K type strain sequencing project: providing services to taxonomists for standard genome sequencing and annotation.</title>
        <authorList>
            <consortium name="The Broad Institute Genomics Platform"/>
            <consortium name="The Broad Institute Genome Sequencing Center for Infectious Disease"/>
            <person name="Wu L."/>
            <person name="Ma J."/>
        </authorList>
    </citation>
    <scope>NUCLEOTIDE SEQUENCE [LARGE SCALE GENOMIC DNA]</scope>
    <source>
        <strain evidence="5">JCM 17809</strain>
    </source>
</reference>
<protein>
    <recommendedName>
        <fullName evidence="3">D-alanyl-D-alanine carboxypeptidase-like core domain-containing protein</fullName>
    </recommendedName>
</protein>
<dbReference type="InterPro" id="IPR003709">
    <property type="entry name" value="VanY-like_core_dom"/>
</dbReference>
<dbReference type="Proteomes" id="UP001500945">
    <property type="component" value="Unassembled WGS sequence"/>
</dbReference>
<accession>A0ABP8KEC4</accession>
<feature type="domain" description="D-alanyl-D-alanine carboxypeptidase-like core" evidence="3">
    <location>
        <begin position="389"/>
        <end position="498"/>
    </location>
</feature>
<feature type="compositionally biased region" description="Pro residues" evidence="1">
    <location>
        <begin position="43"/>
        <end position="89"/>
    </location>
</feature>
<evidence type="ECO:0000256" key="1">
    <source>
        <dbReference type="SAM" id="MobiDB-lite"/>
    </source>
</evidence>
<organism evidence="4 5">
    <name type="scientific">Fodinibacter luteus</name>
    <dbReference type="NCBI Taxonomy" id="552064"/>
    <lineage>
        <taxon>Bacteria</taxon>
        <taxon>Bacillati</taxon>
        <taxon>Actinomycetota</taxon>
        <taxon>Actinomycetes</taxon>
        <taxon>Micrococcales</taxon>
        <taxon>Intrasporangiaceae</taxon>
        <taxon>Fodinibacter (ex Wang et al. 2009)</taxon>
    </lineage>
</organism>
<dbReference type="SUPFAM" id="SSF55166">
    <property type="entry name" value="Hedgehog/DD-peptidase"/>
    <property type="match status" value="1"/>
</dbReference>
<dbReference type="RefSeq" id="WP_345205022.1">
    <property type="nucleotide sequence ID" value="NZ_BAABGM010000012.1"/>
</dbReference>
<sequence>MAGGSAALAVALSAVLPTAVAAPAAAPTLGSTSAAAVEALEPTPTPPVEPTPDPTVEPTPDPTVEPTPDPTVEPTPDPTVEPTPGPTTPQPTATRTPSPTATPIPPAKPVRPPGAPSYEAPADYFVPLSGGFLRSQIAEADRITAALSASTSKVAIATREMDKLAAKSNALLESLAAARETEIGAQQEAAQARADLAALDARLAEARAIVREWVFLVYSGGAGGSDVAYMIEAMASDVEDVGNPLGDLSYLTDQRTRAVDEVRVLTAEQVRLSSVLDAAASEAAAATRSIKDDSSALTDVVDEQRAKVDELRALQIAEVEKAGPVAAVLVGARTPEAKRAAQRLRDALRSANTELTDVGEPCTDDTTVYPNGLFPASALCPLWGAPGEMLSPAAAAAFNALSKAYAAQTGEPLCITDSYRSLAGQISAKARHGAFAATPGTSRHGLGRALDMCGGVQDFSSPAHRWMKQNGPLYGWFHPSWAAAGGSLPEPWHFEFAG</sequence>
<keyword evidence="5" id="KW-1185">Reference proteome</keyword>
<dbReference type="InterPro" id="IPR009045">
    <property type="entry name" value="Zn_M74/Hedgehog-like"/>
</dbReference>
<feature type="region of interest" description="Disordered" evidence="1">
    <location>
        <begin position="27"/>
        <end position="116"/>
    </location>
</feature>
<dbReference type="Gene3D" id="3.30.1380.10">
    <property type="match status" value="1"/>
</dbReference>
<name>A0ABP8KEC4_9MICO</name>
<evidence type="ECO:0000313" key="4">
    <source>
        <dbReference type="EMBL" id="GAA4405307.1"/>
    </source>
</evidence>
<comment type="caution">
    <text evidence="4">The sequence shown here is derived from an EMBL/GenBank/DDBJ whole genome shotgun (WGS) entry which is preliminary data.</text>
</comment>
<feature type="compositionally biased region" description="Pro residues" evidence="1">
    <location>
        <begin position="100"/>
        <end position="115"/>
    </location>
</feature>
<dbReference type="EMBL" id="BAABGM010000012">
    <property type="protein sequence ID" value="GAA4405307.1"/>
    <property type="molecule type" value="Genomic_DNA"/>
</dbReference>
<dbReference type="CDD" id="cd14814">
    <property type="entry name" value="Peptidase_M15"/>
    <property type="match status" value="1"/>
</dbReference>
<feature type="compositionally biased region" description="Low complexity" evidence="1">
    <location>
        <begin position="27"/>
        <end position="42"/>
    </location>
</feature>
<evidence type="ECO:0000259" key="3">
    <source>
        <dbReference type="Pfam" id="PF02557"/>
    </source>
</evidence>
<evidence type="ECO:0000256" key="2">
    <source>
        <dbReference type="SAM" id="SignalP"/>
    </source>
</evidence>
<dbReference type="Pfam" id="PF02557">
    <property type="entry name" value="VanY"/>
    <property type="match status" value="1"/>
</dbReference>